<sequence>MPRNARFQAVSDSPDSQFCPTTMRHHLTPTPSTRTAPAGGSTASATTDGLFGRGLRHIPPFAEIFQTLPMSMLLKSQVPRFDQFLESFSRDGGYISDKRGGSMLGISIIVRSPVAQYGEAPVRRWGSLAIHSTLYQPSVAQTERSGATATLRLTIKARIAEEAEGQRQDTS</sequence>
<dbReference type="Proteomes" id="UP000544331">
    <property type="component" value="Unassembled WGS sequence"/>
</dbReference>
<protein>
    <submittedName>
        <fullName evidence="2">Uncharacterized protein</fullName>
    </submittedName>
</protein>
<gene>
    <name evidence="2" type="ORF">FMUND_13613</name>
</gene>
<name>A0A8H6D355_9HYPO</name>
<evidence type="ECO:0000313" key="3">
    <source>
        <dbReference type="Proteomes" id="UP000544331"/>
    </source>
</evidence>
<feature type="region of interest" description="Disordered" evidence="1">
    <location>
        <begin position="1"/>
        <end position="48"/>
    </location>
</feature>
<accession>A0A8H6D355</accession>
<comment type="caution">
    <text evidence="2">The sequence shown here is derived from an EMBL/GenBank/DDBJ whole genome shotgun (WGS) entry which is preliminary data.</text>
</comment>
<dbReference type="EMBL" id="JAAOAN010000641">
    <property type="protein sequence ID" value="KAF5702118.1"/>
    <property type="molecule type" value="Genomic_DNA"/>
</dbReference>
<dbReference type="AlphaFoldDB" id="A0A8H6D355"/>
<proteinExistence type="predicted"/>
<evidence type="ECO:0000313" key="2">
    <source>
        <dbReference type="EMBL" id="KAF5702118.1"/>
    </source>
</evidence>
<keyword evidence="3" id="KW-1185">Reference proteome</keyword>
<evidence type="ECO:0000256" key="1">
    <source>
        <dbReference type="SAM" id="MobiDB-lite"/>
    </source>
</evidence>
<feature type="compositionally biased region" description="Low complexity" evidence="1">
    <location>
        <begin position="32"/>
        <end position="48"/>
    </location>
</feature>
<reference evidence="2 3" key="1">
    <citation type="submission" date="2020-05" db="EMBL/GenBank/DDBJ databases">
        <title>Identification and distribution of gene clusters putatively required for synthesis of sphingolipid metabolism inhibitors in phylogenetically diverse species of the filamentous fungus Fusarium.</title>
        <authorList>
            <person name="Kim H.-S."/>
            <person name="Busman M."/>
            <person name="Brown D.W."/>
            <person name="Divon H."/>
            <person name="Uhlig S."/>
            <person name="Proctor R.H."/>
        </authorList>
    </citation>
    <scope>NUCLEOTIDE SEQUENCE [LARGE SCALE GENOMIC DNA]</scope>
    <source>
        <strain evidence="2 3">NRRL 66235</strain>
    </source>
</reference>
<feature type="compositionally biased region" description="Polar residues" evidence="1">
    <location>
        <begin position="10"/>
        <end position="20"/>
    </location>
</feature>
<organism evidence="2 3">
    <name type="scientific">Fusarium mundagurra</name>
    <dbReference type="NCBI Taxonomy" id="1567541"/>
    <lineage>
        <taxon>Eukaryota</taxon>
        <taxon>Fungi</taxon>
        <taxon>Dikarya</taxon>
        <taxon>Ascomycota</taxon>
        <taxon>Pezizomycotina</taxon>
        <taxon>Sordariomycetes</taxon>
        <taxon>Hypocreomycetidae</taxon>
        <taxon>Hypocreales</taxon>
        <taxon>Nectriaceae</taxon>
        <taxon>Fusarium</taxon>
        <taxon>Fusarium fujikuroi species complex</taxon>
    </lineage>
</organism>